<feature type="region of interest" description="Disordered" evidence="3">
    <location>
        <begin position="925"/>
        <end position="946"/>
    </location>
</feature>
<accession>A0A922L8H8</accession>
<dbReference type="InterPro" id="IPR011992">
    <property type="entry name" value="EF-hand-dom_pair"/>
</dbReference>
<dbReference type="Pfam" id="PF13927">
    <property type="entry name" value="Ig_3"/>
    <property type="match status" value="1"/>
</dbReference>
<dbReference type="InterPro" id="IPR036058">
    <property type="entry name" value="Kazal_dom_sf"/>
</dbReference>
<evidence type="ECO:0000256" key="1">
    <source>
        <dbReference type="ARBA" id="ARBA00022729"/>
    </source>
</evidence>
<gene>
    <name evidence="7" type="primary">FSTL5</name>
    <name evidence="7" type="ORF">DERF_001262</name>
</gene>
<evidence type="ECO:0000259" key="6">
    <source>
        <dbReference type="PROSITE" id="PS51465"/>
    </source>
</evidence>
<name>A0A922L8H8_DERFA</name>
<dbReference type="Gene3D" id="2.60.40.10">
    <property type="entry name" value="Immunoglobulins"/>
    <property type="match status" value="2"/>
</dbReference>
<sequence length="1075" mass="122366">MKQTTIHHHHHHHTKHHHHSKITTTTTISLFNFFIHLLLISFTLLLLIGLTESKTHHRRFSCSAQQTERCPIHKHKICGSDGKLYPSRCHLRRAACDTNTLIRPAHPDQCLRDEENDNNNNNNDDDNDNNENSKIFHLNNNDDNNIRSHNNNDDDNNDLDVEIDSLSSSSSSYATAASSSSQSTNNIIDDSSINSINRYDHQKQQHHHHHNHHQKNADNNNDENGDDDDDNDNNDDNGDDDVDDDDEVECRPKQYDLMKEKILEKINDVSLLFTRLDENSDGQITLNELWKHSMIYKSPDSVCLLTDLMQHEDVDDDDKLDYTEFQAAFNKLFSVSMVTLDESLAINKIEAHLGDNVEIRCDINGEPQKPAIKWYRHGVDLATLNLPYIKVFNDGSLYLTDLKLSFSGNYSCQAVNNPTVKQTHIVDVIVDPIVEVSPRFQWTPIGGVASFECRFETFEDDFTVHWFKNDEQLIDGPKVTIINNGTLLQVAALEQIDTGAYTCRITHKNGAFGQSVASLLVQDESVESSADIYDSHPQRLWIFHANGLTIYEGICGQTIHEIDARDIIYQNSLTLCGNGYNNNDQSSSSSSTTMIQCDWSEDIVQLNGLIYIAQPNLNRILVLHELQLSIVQVIATDPQPRRLRIVESSEMGKDPQIWVLCDGNNNNNDYNYYNNDEQRSSNIPKDLIESEWKDLGDYSVSSSSSVGSKFDYLNEKYRKNRKTIQVIRLMHDAGSSPLSSSPGKQSSSQQQQSPQVQSLMHHHIDVIHLQPVDGHFDLVYDFFIPEHYESIFKNEYNKRMKKVMHDSPYAYATHWEERSLIKISINQLEYIHSIRLNDCQPIAASIITRKAGGLLAVQCQTPITHQLNGQLILDQVTDAILLHNSHLNAHKSYLSPDHRYLVSIYHDFANSTQCQHDETGTTTLCPSQYRSSSSSSRKTTRTTNTNTMATNTSTIIVQKINDNGIEFMYDVRTSLDIVNCLFVWKNGNYDLILASATPNREDLLYLSLIDGHVELISGIGRPTEGYHRGMALSEKNRILSITATESVYTVDLVTNRILCESNKHFQKPKTMIWTN</sequence>
<feature type="compositionally biased region" description="Low complexity" evidence="3">
    <location>
        <begin position="930"/>
        <end position="946"/>
    </location>
</feature>
<feature type="region of interest" description="Disordered" evidence="3">
    <location>
        <begin position="201"/>
        <end position="248"/>
    </location>
</feature>
<dbReference type="PROSITE" id="PS51465">
    <property type="entry name" value="KAZAL_2"/>
    <property type="match status" value="1"/>
</dbReference>
<feature type="compositionally biased region" description="Acidic residues" evidence="3">
    <location>
        <begin position="153"/>
        <end position="163"/>
    </location>
</feature>
<proteinExistence type="predicted"/>
<feature type="domain" description="Ig-like" evidence="5">
    <location>
        <begin position="432"/>
        <end position="520"/>
    </location>
</feature>
<dbReference type="AlphaFoldDB" id="A0A922L8H8"/>
<protein>
    <submittedName>
        <fullName evidence="7">Follistatin- protein 5</fullName>
    </submittedName>
</protein>
<dbReference type="SUPFAM" id="SSF100895">
    <property type="entry name" value="Kazal-type serine protease inhibitors"/>
    <property type="match status" value="1"/>
</dbReference>
<dbReference type="PROSITE" id="PS50835">
    <property type="entry name" value="IG_LIKE"/>
    <property type="match status" value="2"/>
</dbReference>
<dbReference type="PANTHER" id="PTHR23353:SF23">
    <property type="entry name" value="PROTEIN HAIRLESS"/>
    <property type="match status" value="1"/>
</dbReference>
<feature type="compositionally biased region" description="Acidic residues" evidence="3">
    <location>
        <begin position="220"/>
        <end position="248"/>
    </location>
</feature>
<dbReference type="PANTHER" id="PTHR23353">
    <property type="entry name" value="RAB-GAP/TBC-RELATED"/>
    <property type="match status" value="1"/>
</dbReference>
<feature type="transmembrane region" description="Helical" evidence="4">
    <location>
        <begin position="30"/>
        <end position="50"/>
    </location>
</feature>
<feature type="region of interest" description="Disordered" evidence="3">
    <location>
        <begin position="108"/>
        <end position="163"/>
    </location>
</feature>
<evidence type="ECO:0000313" key="8">
    <source>
        <dbReference type="Proteomes" id="UP000790347"/>
    </source>
</evidence>
<dbReference type="Pfam" id="PF07648">
    <property type="entry name" value="Kazal_2"/>
    <property type="match status" value="1"/>
</dbReference>
<dbReference type="SMART" id="SM00409">
    <property type="entry name" value="IG"/>
    <property type="match status" value="2"/>
</dbReference>
<dbReference type="InterPro" id="IPR036179">
    <property type="entry name" value="Ig-like_dom_sf"/>
</dbReference>
<dbReference type="InterPro" id="IPR053019">
    <property type="entry name" value="GATA_zinc_finger"/>
</dbReference>
<comment type="caution">
    <text evidence="7">The sequence shown here is derived from an EMBL/GenBank/DDBJ whole genome shotgun (WGS) entry which is preliminary data.</text>
</comment>
<keyword evidence="4" id="KW-0472">Membrane</keyword>
<dbReference type="PROSITE" id="PS00018">
    <property type="entry name" value="EF_HAND_1"/>
    <property type="match status" value="2"/>
</dbReference>
<keyword evidence="2" id="KW-0106">Calcium</keyword>
<dbReference type="Gene3D" id="3.30.60.30">
    <property type="match status" value="1"/>
</dbReference>
<dbReference type="InterPro" id="IPR003599">
    <property type="entry name" value="Ig_sub"/>
</dbReference>
<dbReference type="InterPro" id="IPR018247">
    <property type="entry name" value="EF_Hand_1_Ca_BS"/>
</dbReference>
<evidence type="ECO:0000256" key="4">
    <source>
        <dbReference type="SAM" id="Phobius"/>
    </source>
</evidence>
<dbReference type="Gene3D" id="1.10.238.10">
    <property type="entry name" value="EF-hand"/>
    <property type="match status" value="1"/>
</dbReference>
<dbReference type="InterPro" id="IPR013783">
    <property type="entry name" value="Ig-like_fold"/>
</dbReference>
<dbReference type="Proteomes" id="UP000790347">
    <property type="component" value="Unassembled WGS sequence"/>
</dbReference>
<evidence type="ECO:0000259" key="5">
    <source>
        <dbReference type="PROSITE" id="PS50835"/>
    </source>
</evidence>
<dbReference type="SUPFAM" id="SSF48726">
    <property type="entry name" value="Immunoglobulin"/>
    <property type="match status" value="2"/>
</dbReference>
<keyword evidence="4" id="KW-1133">Transmembrane helix</keyword>
<dbReference type="Pfam" id="PF07679">
    <property type="entry name" value="I-set"/>
    <property type="match status" value="1"/>
</dbReference>
<dbReference type="CDD" id="cd00104">
    <property type="entry name" value="KAZAL_FS"/>
    <property type="match status" value="1"/>
</dbReference>
<dbReference type="SMART" id="SM00408">
    <property type="entry name" value="IGc2"/>
    <property type="match status" value="2"/>
</dbReference>
<feature type="compositionally biased region" description="Basic residues" evidence="3">
    <location>
        <begin position="204"/>
        <end position="214"/>
    </location>
</feature>
<dbReference type="SMART" id="SM00280">
    <property type="entry name" value="KAZAL"/>
    <property type="match status" value="1"/>
</dbReference>
<reference evidence="7" key="2">
    <citation type="journal article" date="2022" name="Res Sq">
        <title>Comparative Genomics Reveals Insights into the Divergent Evolution of Astigmatic Mites and Household Pest Adaptations.</title>
        <authorList>
            <person name="Xiong Q."/>
            <person name="Wan A.T.-Y."/>
            <person name="Liu X.-Y."/>
            <person name="Fung C.S.-H."/>
            <person name="Xiao X."/>
            <person name="Malainual N."/>
            <person name="Hou J."/>
            <person name="Wang L."/>
            <person name="Wang M."/>
            <person name="Yang K."/>
            <person name="Cui Y."/>
            <person name="Leung E."/>
            <person name="Nong W."/>
            <person name="Shin S.-K."/>
            <person name="Au S."/>
            <person name="Jeong K.Y."/>
            <person name="Chew F.T."/>
            <person name="Hui J."/>
            <person name="Leung T.F."/>
            <person name="Tungtrongchitr A."/>
            <person name="Zhong N."/>
            <person name="Liu Z."/>
            <person name="Tsui S."/>
        </authorList>
    </citation>
    <scope>NUCLEOTIDE SEQUENCE</scope>
    <source>
        <strain evidence="7">Derf</strain>
        <tissue evidence="7">Whole organism</tissue>
    </source>
</reference>
<evidence type="ECO:0000256" key="3">
    <source>
        <dbReference type="SAM" id="MobiDB-lite"/>
    </source>
</evidence>
<feature type="domain" description="Kazal-like" evidence="6">
    <location>
        <begin position="56"/>
        <end position="112"/>
    </location>
</feature>
<evidence type="ECO:0000256" key="2">
    <source>
        <dbReference type="ARBA" id="ARBA00022837"/>
    </source>
</evidence>
<dbReference type="InterPro" id="IPR007110">
    <property type="entry name" value="Ig-like_dom"/>
</dbReference>
<keyword evidence="4" id="KW-0812">Transmembrane</keyword>
<organism evidence="7 8">
    <name type="scientific">Dermatophagoides farinae</name>
    <name type="common">American house dust mite</name>
    <dbReference type="NCBI Taxonomy" id="6954"/>
    <lineage>
        <taxon>Eukaryota</taxon>
        <taxon>Metazoa</taxon>
        <taxon>Ecdysozoa</taxon>
        <taxon>Arthropoda</taxon>
        <taxon>Chelicerata</taxon>
        <taxon>Arachnida</taxon>
        <taxon>Acari</taxon>
        <taxon>Acariformes</taxon>
        <taxon>Sarcoptiformes</taxon>
        <taxon>Astigmata</taxon>
        <taxon>Psoroptidia</taxon>
        <taxon>Analgoidea</taxon>
        <taxon>Pyroglyphidae</taxon>
        <taxon>Dermatophagoidinae</taxon>
        <taxon>Dermatophagoides</taxon>
    </lineage>
</organism>
<dbReference type="InterPro" id="IPR013098">
    <property type="entry name" value="Ig_I-set"/>
</dbReference>
<dbReference type="EMBL" id="ASGP02000001">
    <property type="protein sequence ID" value="KAH9527231.1"/>
    <property type="molecule type" value="Genomic_DNA"/>
</dbReference>
<feature type="domain" description="Ig-like" evidence="5">
    <location>
        <begin position="354"/>
        <end position="427"/>
    </location>
</feature>
<dbReference type="InterPro" id="IPR003598">
    <property type="entry name" value="Ig_sub2"/>
</dbReference>
<feature type="region of interest" description="Disordered" evidence="3">
    <location>
        <begin position="734"/>
        <end position="757"/>
    </location>
</feature>
<reference evidence="7" key="1">
    <citation type="submission" date="2013-05" db="EMBL/GenBank/DDBJ databases">
        <authorList>
            <person name="Yim A.K.Y."/>
            <person name="Chan T.F."/>
            <person name="Ji K.M."/>
            <person name="Liu X.Y."/>
            <person name="Zhou J.W."/>
            <person name="Li R.Q."/>
            <person name="Yang K.Y."/>
            <person name="Li J."/>
            <person name="Li M."/>
            <person name="Law P.T.W."/>
            <person name="Wu Y.L."/>
            <person name="Cai Z.L."/>
            <person name="Qin H."/>
            <person name="Bao Y."/>
            <person name="Leung R.K.K."/>
            <person name="Ng P.K.S."/>
            <person name="Zou J."/>
            <person name="Zhong X.J."/>
            <person name="Ran P.X."/>
            <person name="Zhong N.S."/>
            <person name="Liu Z.G."/>
            <person name="Tsui S.K.W."/>
        </authorList>
    </citation>
    <scope>NUCLEOTIDE SEQUENCE</scope>
    <source>
        <strain evidence="7">Derf</strain>
        <tissue evidence="7">Whole organism</tissue>
    </source>
</reference>
<feature type="compositionally biased region" description="Low complexity" evidence="3">
    <location>
        <begin position="735"/>
        <end position="757"/>
    </location>
</feature>
<dbReference type="InterPro" id="IPR002350">
    <property type="entry name" value="Kazal_dom"/>
</dbReference>
<feature type="region of interest" description="Disordered" evidence="3">
    <location>
        <begin position="1"/>
        <end position="21"/>
    </location>
</feature>
<dbReference type="CDD" id="cd00096">
    <property type="entry name" value="Ig"/>
    <property type="match status" value="1"/>
</dbReference>
<dbReference type="SUPFAM" id="SSF47473">
    <property type="entry name" value="EF-hand"/>
    <property type="match status" value="1"/>
</dbReference>
<evidence type="ECO:0000313" key="7">
    <source>
        <dbReference type="EMBL" id="KAH9527231.1"/>
    </source>
</evidence>
<keyword evidence="8" id="KW-1185">Reference proteome</keyword>
<keyword evidence="1" id="KW-0732">Signal</keyword>